<dbReference type="Gene3D" id="1.20.5.650">
    <property type="entry name" value="Single helix bin"/>
    <property type="match status" value="1"/>
</dbReference>
<feature type="region of interest" description="Disordered" evidence="12">
    <location>
        <begin position="460"/>
        <end position="481"/>
    </location>
</feature>
<dbReference type="InterPro" id="IPR013150">
    <property type="entry name" value="TFIIB_cyclin"/>
</dbReference>
<dbReference type="GO" id="GO:0017025">
    <property type="term" value="F:TBP-class protein binding"/>
    <property type="evidence" value="ECO:0007669"/>
    <property type="project" value="InterPro"/>
</dbReference>
<dbReference type="Pfam" id="PF07741">
    <property type="entry name" value="BRF1"/>
    <property type="match status" value="1"/>
</dbReference>
<dbReference type="InterPro" id="IPR000812">
    <property type="entry name" value="TFIIB"/>
</dbReference>
<keyword evidence="7" id="KW-0010">Activator</keyword>
<dbReference type="InterPro" id="IPR011665">
    <property type="entry name" value="BRF1_TBP-bd_dom"/>
</dbReference>
<dbReference type="GO" id="GO:0005634">
    <property type="term" value="C:nucleus"/>
    <property type="evidence" value="ECO:0007669"/>
    <property type="project" value="UniProtKB-SubCell"/>
</dbReference>
<evidence type="ECO:0000256" key="3">
    <source>
        <dbReference type="ARBA" id="ARBA00022723"/>
    </source>
</evidence>
<dbReference type="Proteomes" id="UP000887574">
    <property type="component" value="Unplaced"/>
</dbReference>
<evidence type="ECO:0000256" key="5">
    <source>
        <dbReference type="ARBA" id="ARBA00022833"/>
    </source>
</evidence>
<keyword evidence="6" id="KW-0805">Transcription regulation</keyword>
<dbReference type="InterPro" id="IPR036915">
    <property type="entry name" value="Cyclin-like_sf"/>
</dbReference>
<proteinExistence type="inferred from homology"/>
<evidence type="ECO:0000256" key="2">
    <source>
        <dbReference type="ARBA" id="ARBA00010857"/>
    </source>
</evidence>
<dbReference type="GO" id="GO:0000126">
    <property type="term" value="C:transcription factor TFIIIB complex"/>
    <property type="evidence" value="ECO:0007669"/>
    <property type="project" value="TreeGrafter"/>
</dbReference>
<dbReference type="CDD" id="cd20553">
    <property type="entry name" value="CYCLIN_TFIIIB90_rpt1"/>
    <property type="match status" value="1"/>
</dbReference>
<dbReference type="FunFam" id="1.10.472.10:FF:000121">
    <property type="entry name" value="Transcription factor IIIB"/>
    <property type="match status" value="1"/>
</dbReference>
<dbReference type="PANTHER" id="PTHR11618">
    <property type="entry name" value="TRANSCRIPTION INITIATION FACTOR IIB-RELATED"/>
    <property type="match status" value="1"/>
</dbReference>
<keyword evidence="14" id="KW-1185">Reference proteome</keyword>
<dbReference type="GO" id="GO:0008270">
    <property type="term" value="F:zinc ion binding"/>
    <property type="evidence" value="ECO:0007669"/>
    <property type="project" value="UniProtKB-KW"/>
</dbReference>
<name>A0A915EGA6_9BILA</name>
<dbReference type="GO" id="GO:0070897">
    <property type="term" value="P:transcription preinitiation complex assembly"/>
    <property type="evidence" value="ECO:0007669"/>
    <property type="project" value="InterPro"/>
</dbReference>
<dbReference type="InterPro" id="IPR013763">
    <property type="entry name" value="Cyclin-like_dom"/>
</dbReference>
<feature type="region of interest" description="Disordered" evidence="12">
    <location>
        <begin position="289"/>
        <end position="316"/>
    </location>
</feature>
<dbReference type="SUPFAM" id="SSF57783">
    <property type="entry name" value="Zinc beta-ribbon"/>
    <property type="match status" value="1"/>
</dbReference>
<keyword evidence="9" id="KW-0539">Nucleus</keyword>
<dbReference type="InterPro" id="IPR013137">
    <property type="entry name" value="Znf_TFIIB"/>
</dbReference>
<keyword evidence="4 11" id="KW-0863">Zinc-finger</keyword>
<dbReference type="Pfam" id="PF08271">
    <property type="entry name" value="Zn_Ribbon_TF"/>
    <property type="match status" value="1"/>
</dbReference>
<dbReference type="GO" id="GO:0000995">
    <property type="term" value="F:RNA polymerase III general transcription initiation factor activity"/>
    <property type="evidence" value="ECO:0007669"/>
    <property type="project" value="TreeGrafter"/>
</dbReference>
<evidence type="ECO:0000256" key="8">
    <source>
        <dbReference type="ARBA" id="ARBA00023163"/>
    </source>
</evidence>
<feature type="domain" description="TFIIB-type" evidence="13">
    <location>
        <begin position="6"/>
        <end position="37"/>
    </location>
</feature>
<evidence type="ECO:0000256" key="6">
    <source>
        <dbReference type="ARBA" id="ARBA00023015"/>
    </source>
</evidence>
<dbReference type="PROSITE" id="PS51134">
    <property type="entry name" value="ZF_TFIIB"/>
    <property type="match status" value="1"/>
</dbReference>
<evidence type="ECO:0000313" key="14">
    <source>
        <dbReference type="Proteomes" id="UP000887574"/>
    </source>
</evidence>
<keyword evidence="3" id="KW-0479">Metal-binding</keyword>
<dbReference type="Pfam" id="PF00382">
    <property type="entry name" value="TFIIB"/>
    <property type="match status" value="2"/>
</dbReference>
<feature type="compositionally biased region" description="Basic and acidic residues" evidence="12">
    <location>
        <begin position="293"/>
        <end position="308"/>
    </location>
</feature>
<evidence type="ECO:0000256" key="12">
    <source>
        <dbReference type="SAM" id="MobiDB-lite"/>
    </source>
</evidence>
<keyword evidence="5" id="KW-0862">Zinc</keyword>
<evidence type="ECO:0000256" key="1">
    <source>
        <dbReference type="ARBA" id="ARBA00004123"/>
    </source>
</evidence>
<accession>A0A915EGA6</accession>
<protein>
    <recommendedName>
        <fullName evidence="10">B-related factor 1</fullName>
    </recommendedName>
</protein>
<dbReference type="PANTHER" id="PTHR11618:SF4">
    <property type="entry name" value="TRANSCRIPTION FACTOR IIIB 90 KDA SUBUNIT"/>
    <property type="match status" value="1"/>
</dbReference>
<dbReference type="GO" id="GO:0097550">
    <property type="term" value="C:transcription preinitiation complex"/>
    <property type="evidence" value="ECO:0007669"/>
    <property type="project" value="TreeGrafter"/>
</dbReference>
<dbReference type="Gene3D" id="2.20.25.10">
    <property type="match status" value="1"/>
</dbReference>
<dbReference type="SMART" id="SM00385">
    <property type="entry name" value="CYCLIN"/>
    <property type="match status" value="2"/>
</dbReference>
<sequence length="526" mass="59155">MEAVNLGGVCPFCNSSEIDDDPTRGEVICMNCGTVLEESVIVSDVQFQERGGASEVVGQFVGEEQDDSRAKTFFKGKKKIQEVGSQLRINQSCMDTAYNYFKMCVRKKITRGRRREQVIVACLYMTCRLANTSHLLLDFSDVTQINLFDLGKTLTFITRVLKINLPITDPCLYILRFAVLLELQDKQQEIVSLATRIVQRMKKDYISMGRRPTGVCGAALLLSARAFNVNRSVADIVDIVHIGANALRKRMDEFALTPSGELTIDDFSTIDLEEIQVISSDPPSLVASKKKSREALRLKEEENKKAESATKQLEPMQEEIEKALQSKSSSYAKRLIDSGMESDIPELESADDYTREKVFGEVYTVAIDEDEPLESEDKAICGPSLSSLGIKKQYDASFPGEEDGVFEMHDAEGLLDLSGIDDAEINSYVLSGTESSIKSKVWLESNKEHLVEMDRKRKLREGEEQQLKDVPKKKRRTIQKKDVSHPSYIDAMYQVIKEKKLSNKINWDVINQSDEVFSEAKPGKFG</sequence>
<evidence type="ECO:0000256" key="4">
    <source>
        <dbReference type="ARBA" id="ARBA00022771"/>
    </source>
</evidence>
<dbReference type="WBParaSite" id="jg6036.1">
    <property type="protein sequence ID" value="jg6036.1"/>
    <property type="gene ID" value="jg6036"/>
</dbReference>
<organism evidence="14 15">
    <name type="scientific">Ditylenchus dipsaci</name>
    <dbReference type="NCBI Taxonomy" id="166011"/>
    <lineage>
        <taxon>Eukaryota</taxon>
        <taxon>Metazoa</taxon>
        <taxon>Ecdysozoa</taxon>
        <taxon>Nematoda</taxon>
        <taxon>Chromadorea</taxon>
        <taxon>Rhabditida</taxon>
        <taxon>Tylenchina</taxon>
        <taxon>Tylenchomorpha</taxon>
        <taxon>Sphaerularioidea</taxon>
        <taxon>Anguinidae</taxon>
        <taxon>Anguininae</taxon>
        <taxon>Ditylenchus</taxon>
    </lineage>
</organism>
<evidence type="ECO:0000313" key="15">
    <source>
        <dbReference type="WBParaSite" id="jg6036.1"/>
    </source>
</evidence>
<comment type="similarity">
    <text evidence="2">Belongs to the TFIIB family.</text>
</comment>
<dbReference type="AlphaFoldDB" id="A0A915EGA6"/>
<dbReference type="GO" id="GO:0001006">
    <property type="term" value="F:RNA polymerase III type 3 promoter sequence-specific DNA binding"/>
    <property type="evidence" value="ECO:0007669"/>
    <property type="project" value="TreeGrafter"/>
</dbReference>
<dbReference type="FunFam" id="1.10.472.10:FF:000002">
    <property type="entry name" value="Transcription factor IIIB 90 kDa subunit"/>
    <property type="match status" value="1"/>
</dbReference>
<evidence type="ECO:0000256" key="7">
    <source>
        <dbReference type="ARBA" id="ARBA00023159"/>
    </source>
</evidence>
<dbReference type="CDD" id="cd20554">
    <property type="entry name" value="CYCLIN_TFIIIB90_rpt2"/>
    <property type="match status" value="1"/>
</dbReference>
<evidence type="ECO:0000256" key="11">
    <source>
        <dbReference type="PROSITE-ProRule" id="PRU00469"/>
    </source>
</evidence>
<comment type="subcellular location">
    <subcellularLocation>
        <location evidence="1">Nucleus</location>
    </subcellularLocation>
</comment>
<reference evidence="15" key="1">
    <citation type="submission" date="2022-11" db="UniProtKB">
        <authorList>
            <consortium name="WormBaseParasite"/>
        </authorList>
    </citation>
    <scope>IDENTIFICATION</scope>
</reference>
<keyword evidence="8" id="KW-0804">Transcription</keyword>
<dbReference type="SUPFAM" id="SSF47954">
    <property type="entry name" value="Cyclin-like"/>
    <property type="match status" value="2"/>
</dbReference>
<evidence type="ECO:0000259" key="13">
    <source>
        <dbReference type="PROSITE" id="PS51134"/>
    </source>
</evidence>
<evidence type="ECO:0000256" key="10">
    <source>
        <dbReference type="ARBA" id="ARBA00031009"/>
    </source>
</evidence>
<feature type="compositionally biased region" description="Basic and acidic residues" evidence="12">
    <location>
        <begin position="460"/>
        <end position="470"/>
    </location>
</feature>
<evidence type="ECO:0000256" key="9">
    <source>
        <dbReference type="ARBA" id="ARBA00023242"/>
    </source>
</evidence>
<dbReference type="Gene3D" id="1.10.472.10">
    <property type="entry name" value="Cyclin-like"/>
    <property type="match status" value="2"/>
</dbReference>